<proteinExistence type="predicted"/>
<dbReference type="PANTHER" id="PTHR43877:SF2">
    <property type="entry name" value="AMINOALKYLPHOSPHONATE N-ACETYLTRANSFERASE-RELATED"/>
    <property type="match status" value="1"/>
</dbReference>
<dbReference type="Proteomes" id="UP000059419">
    <property type="component" value="Chromosome 1"/>
</dbReference>
<keyword evidence="5" id="KW-1185">Reference proteome</keyword>
<dbReference type="EMBL" id="LN907827">
    <property type="protein sequence ID" value="CUU24044.1"/>
    <property type="molecule type" value="Genomic_DNA"/>
</dbReference>
<sequence length="191" mass="22173">MSSASIALKLTPPDWAIKERAMTTRRFRELSPDAPELAPILNGLFGEYAERYQDYFSRDAEEELTEWYLPPHGLFLVLEQAGEIIATGAYKPYDPQTAELKRIWTRRDWRRQGIALVILQELERRALRAGYQRLWLTTGFRQPEAVKLYLGHGYLPQFDITRDPEEYSQPPYDGRLRFSKIIDAHAVAQAS</sequence>
<keyword evidence="2" id="KW-0012">Acyltransferase</keyword>
<feature type="domain" description="N-acetyltransferase" evidence="3">
    <location>
        <begin position="22"/>
        <end position="183"/>
    </location>
</feature>
<name>A0A0U5LNZ0_9GAMM</name>
<evidence type="ECO:0000256" key="1">
    <source>
        <dbReference type="ARBA" id="ARBA00022679"/>
    </source>
</evidence>
<dbReference type="InterPro" id="IPR050832">
    <property type="entry name" value="Bact_Acetyltransf"/>
</dbReference>
<dbReference type="PROSITE" id="PS51186">
    <property type="entry name" value="GNAT"/>
    <property type="match status" value="1"/>
</dbReference>
<dbReference type="PATRIC" id="fig|1619313.3.peg.1879"/>
<dbReference type="InterPro" id="IPR016181">
    <property type="entry name" value="Acyl_CoA_acyltransferase"/>
</dbReference>
<reference evidence="5" key="1">
    <citation type="submission" date="2015-11" db="EMBL/GenBank/DDBJ databases">
        <authorList>
            <person name="Blom J."/>
        </authorList>
    </citation>
    <scope>NUCLEOTIDE SEQUENCE [LARGE SCALE GENOMIC DNA]</scope>
</reference>
<dbReference type="Pfam" id="PF00583">
    <property type="entry name" value="Acetyltransf_1"/>
    <property type="match status" value="1"/>
</dbReference>
<evidence type="ECO:0000256" key="2">
    <source>
        <dbReference type="ARBA" id="ARBA00023315"/>
    </source>
</evidence>
<evidence type="ECO:0000313" key="5">
    <source>
        <dbReference type="Proteomes" id="UP000059419"/>
    </source>
</evidence>
<dbReference type="STRING" id="1619313.EM595_1810"/>
<evidence type="ECO:0000313" key="4">
    <source>
        <dbReference type="EMBL" id="CUU24044.1"/>
    </source>
</evidence>
<dbReference type="GO" id="GO:0016747">
    <property type="term" value="F:acyltransferase activity, transferring groups other than amino-acyl groups"/>
    <property type="evidence" value="ECO:0007669"/>
    <property type="project" value="InterPro"/>
</dbReference>
<dbReference type="SUPFAM" id="SSF55729">
    <property type="entry name" value="Acyl-CoA N-acyltransferases (Nat)"/>
    <property type="match status" value="1"/>
</dbReference>
<organism evidence="4 5">
    <name type="scientific">Duffyella gerundensis</name>
    <dbReference type="NCBI Taxonomy" id="1619313"/>
    <lineage>
        <taxon>Bacteria</taxon>
        <taxon>Pseudomonadati</taxon>
        <taxon>Pseudomonadota</taxon>
        <taxon>Gammaproteobacteria</taxon>
        <taxon>Enterobacterales</taxon>
        <taxon>Erwiniaceae</taxon>
        <taxon>Duffyella</taxon>
    </lineage>
</organism>
<dbReference type="Gene3D" id="3.40.630.30">
    <property type="match status" value="1"/>
</dbReference>
<dbReference type="InterPro" id="IPR000182">
    <property type="entry name" value="GNAT_dom"/>
</dbReference>
<dbReference type="KEGG" id="ege:EM595_1810"/>
<accession>A0A0U5LNZ0</accession>
<dbReference type="AlphaFoldDB" id="A0A0U5LNZ0"/>
<protein>
    <submittedName>
        <fullName evidence="4">N-acetyltransferase</fullName>
    </submittedName>
</protein>
<gene>
    <name evidence="4" type="ORF">EM595_1810</name>
</gene>
<keyword evidence="1 4" id="KW-0808">Transferase</keyword>
<dbReference type="CDD" id="cd04301">
    <property type="entry name" value="NAT_SF"/>
    <property type="match status" value="1"/>
</dbReference>
<evidence type="ECO:0000259" key="3">
    <source>
        <dbReference type="PROSITE" id="PS51186"/>
    </source>
</evidence>
<dbReference type="PANTHER" id="PTHR43877">
    <property type="entry name" value="AMINOALKYLPHOSPHONATE N-ACETYLTRANSFERASE-RELATED-RELATED"/>
    <property type="match status" value="1"/>
</dbReference>